<proteinExistence type="predicted"/>
<evidence type="ECO:0000313" key="2">
    <source>
        <dbReference type="EMBL" id="KAE9532333.1"/>
    </source>
</evidence>
<keyword evidence="1" id="KW-0812">Transmembrane</keyword>
<dbReference type="Proteomes" id="UP000475862">
    <property type="component" value="Unassembled WGS sequence"/>
</dbReference>
<dbReference type="AlphaFoldDB" id="A0A6G0TGF0"/>
<keyword evidence="3" id="KW-1185">Reference proteome</keyword>
<dbReference type="EMBL" id="VYZN01000039">
    <property type="protein sequence ID" value="KAE9532333.1"/>
    <property type="molecule type" value="Genomic_DNA"/>
</dbReference>
<gene>
    <name evidence="2" type="ORF">AGLY_009956</name>
</gene>
<feature type="transmembrane region" description="Helical" evidence="1">
    <location>
        <begin position="63"/>
        <end position="83"/>
    </location>
</feature>
<evidence type="ECO:0000313" key="3">
    <source>
        <dbReference type="Proteomes" id="UP000475862"/>
    </source>
</evidence>
<name>A0A6G0TGF0_APHGL</name>
<comment type="caution">
    <text evidence="2">The sequence shown here is derived from an EMBL/GenBank/DDBJ whole genome shotgun (WGS) entry which is preliminary data.</text>
</comment>
<keyword evidence="1" id="KW-0472">Membrane</keyword>
<evidence type="ECO:0000256" key="1">
    <source>
        <dbReference type="SAM" id="Phobius"/>
    </source>
</evidence>
<protein>
    <submittedName>
        <fullName evidence="2">Uncharacterized protein</fullName>
    </submittedName>
</protein>
<reference evidence="2 3" key="1">
    <citation type="submission" date="2019-08" db="EMBL/GenBank/DDBJ databases">
        <title>The genome of the soybean aphid Biotype 1, its phylome, world population structure and adaptation to the North American continent.</title>
        <authorList>
            <person name="Giordano R."/>
            <person name="Donthu R.K."/>
            <person name="Hernandez A.G."/>
            <person name="Wright C.L."/>
            <person name="Zimin A.V."/>
        </authorList>
    </citation>
    <scope>NUCLEOTIDE SEQUENCE [LARGE SCALE GENOMIC DNA]</scope>
    <source>
        <tissue evidence="2">Whole aphids</tissue>
    </source>
</reference>
<accession>A0A6G0TGF0</accession>
<organism evidence="2 3">
    <name type="scientific">Aphis glycines</name>
    <name type="common">Soybean aphid</name>
    <dbReference type="NCBI Taxonomy" id="307491"/>
    <lineage>
        <taxon>Eukaryota</taxon>
        <taxon>Metazoa</taxon>
        <taxon>Ecdysozoa</taxon>
        <taxon>Arthropoda</taxon>
        <taxon>Hexapoda</taxon>
        <taxon>Insecta</taxon>
        <taxon>Pterygota</taxon>
        <taxon>Neoptera</taxon>
        <taxon>Paraneoptera</taxon>
        <taxon>Hemiptera</taxon>
        <taxon>Sternorrhyncha</taxon>
        <taxon>Aphidomorpha</taxon>
        <taxon>Aphidoidea</taxon>
        <taxon>Aphididae</taxon>
        <taxon>Aphidini</taxon>
        <taxon>Aphis</taxon>
        <taxon>Aphis</taxon>
    </lineage>
</organism>
<sequence length="314" mass="36170">MSIISYRPADGKYRHGHSVYVLLFKQVDRLEQIDVRDAVFNASLLKPTKHFSKKISQMYVENHLVSGIIILYVLAYIVHHLIIAARSVDFSHTEFNKNKFFKQIFDCIRIKSTMIQHILCYIQVCGVINSHTYQKLLNHIFNGYQKLTEIQVLFRKRNHINQCLASITLPQIVNDKSTSDKPTTFSPLPMTMKRYSDDVMVFLKDFIRSDECNQEHYSIILQPNSIIPQNLAIIVIATDESCIRVCLIAELLVCGIGILLSDKLLNLLILLPLLPLGSKRSDECIKKNYHIHFAALSKDVKSFFALLYQDKIKV</sequence>
<keyword evidence="1" id="KW-1133">Transmembrane helix</keyword>